<dbReference type="AlphaFoldDB" id="A0A1H9X6E2"/>
<feature type="region of interest" description="Disordered" evidence="5">
    <location>
        <begin position="475"/>
        <end position="495"/>
    </location>
</feature>
<evidence type="ECO:0000256" key="4">
    <source>
        <dbReference type="ARBA" id="ARBA00022729"/>
    </source>
</evidence>
<organism evidence="7 8">
    <name type="scientific">Actinokineospora terrae</name>
    <dbReference type="NCBI Taxonomy" id="155974"/>
    <lineage>
        <taxon>Bacteria</taxon>
        <taxon>Bacillati</taxon>
        <taxon>Actinomycetota</taxon>
        <taxon>Actinomycetes</taxon>
        <taxon>Pseudonocardiales</taxon>
        <taxon>Pseudonocardiaceae</taxon>
        <taxon>Actinokineospora</taxon>
    </lineage>
</organism>
<dbReference type="InterPro" id="IPR000914">
    <property type="entry name" value="SBP_5_dom"/>
</dbReference>
<evidence type="ECO:0000256" key="5">
    <source>
        <dbReference type="SAM" id="MobiDB-lite"/>
    </source>
</evidence>
<dbReference type="PANTHER" id="PTHR30290">
    <property type="entry name" value="PERIPLASMIC BINDING COMPONENT OF ABC TRANSPORTER"/>
    <property type="match status" value="1"/>
</dbReference>
<dbReference type="GO" id="GO:0030313">
    <property type="term" value="C:cell envelope"/>
    <property type="evidence" value="ECO:0007669"/>
    <property type="project" value="UniProtKB-SubCell"/>
</dbReference>
<comment type="subcellular location">
    <subcellularLocation>
        <location evidence="1">Cell envelope</location>
    </subcellularLocation>
</comment>
<keyword evidence="4" id="KW-0732">Signal</keyword>
<dbReference type="GO" id="GO:1904680">
    <property type="term" value="F:peptide transmembrane transporter activity"/>
    <property type="evidence" value="ECO:0007669"/>
    <property type="project" value="TreeGrafter"/>
</dbReference>
<feature type="domain" description="Solute-binding protein family 5" evidence="6">
    <location>
        <begin position="75"/>
        <end position="228"/>
    </location>
</feature>
<dbReference type="Gene3D" id="3.40.190.10">
    <property type="entry name" value="Periplasmic binding protein-like II"/>
    <property type="match status" value="1"/>
</dbReference>
<accession>A0A1H9X6E2</accession>
<dbReference type="GO" id="GO:0015833">
    <property type="term" value="P:peptide transport"/>
    <property type="evidence" value="ECO:0007669"/>
    <property type="project" value="TreeGrafter"/>
</dbReference>
<dbReference type="RefSeq" id="WP_092784724.1">
    <property type="nucleotide sequence ID" value="NZ_FOGI01000013.1"/>
</dbReference>
<dbReference type="EMBL" id="FOGI01000013">
    <property type="protein sequence ID" value="SES41778.1"/>
    <property type="molecule type" value="Genomic_DNA"/>
</dbReference>
<keyword evidence="8" id="KW-1185">Reference proteome</keyword>
<comment type="similarity">
    <text evidence="2">Belongs to the bacterial solute-binding protein 5 family.</text>
</comment>
<protein>
    <submittedName>
        <fullName evidence="7">Peptide/nickel transport system substrate-binding protein</fullName>
    </submittedName>
</protein>
<evidence type="ECO:0000256" key="1">
    <source>
        <dbReference type="ARBA" id="ARBA00004196"/>
    </source>
</evidence>
<dbReference type="Proteomes" id="UP000199051">
    <property type="component" value="Unassembled WGS sequence"/>
</dbReference>
<keyword evidence="3" id="KW-0813">Transport</keyword>
<evidence type="ECO:0000256" key="3">
    <source>
        <dbReference type="ARBA" id="ARBA00022448"/>
    </source>
</evidence>
<reference evidence="8" key="1">
    <citation type="submission" date="2016-10" db="EMBL/GenBank/DDBJ databases">
        <authorList>
            <person name="Varghese N."/>
            <person name="Submissions S."/>
        </authorList>
    </citation>
    <scope>NUCLEOTIDE SEQUENCE [LARGE SCALE GENOMIC DNA]</scope>
    <source>
        <strain evidence="8">DSM 44260</strain>
    </source>
</reference>
<name>A0A1H9X6E2_9PSEU</name>
<dbReference type="PANTHER" id="PTHR30290:SF10">
    <property type="entry name" value="PERIPLASMIC OLIGOPEPTIDE-BINDING PROTEIN-RELATED"/>
    <property type="match status" value="1"/>
</dbReference>
<dbReference type="InterPro" id="IPR039424">
    <property type="entry name" value="SBP_5"/>
</dbReference>
<evidence type="ECO:0000313" key="7">
    <source>
        <dbReference type="EMBL" id="SES41778.1"/>
    </source>
</evidence>
<proteinExistence type="inferred from homology"/>
<dbReference type="STRING" id="155974.SAMN04487818_11350"/>
<gene>
    <name evidence="7" type="ORF">SAMN04487818_11350</name>
</gene>
<dbReference type="SUPFAM" id="SSF53850">
    <property type="entry name" value="Periplasmic binding protein-like II"/>
    <property type="match status" value="1"/>
</dbReference>
<evidence type="ECO:0000256" key="2">
    <source>
        <dbReference type="ARBA" id="ARBA00005695"/>
    </source>
</evidence>
<dbReference type="Pfam" id="PF00496">
    <property type="entry name" value="SBP_bac_5"/>
    <property type="match status" value="1"/>
</dbReference>
<sequence>MRGPVERLRLRAGIDLPEPVAAHRHPLAALTRLHARQLFTYRGDAVPGSWQSVAPVADLATAVPSIYNAGLGARGTSYVIHLRPDVYWDTTPARRVTAQDVVRGLKRLCTPFYRSTALPYFLSTIRGMADYRDGHPASLRTAADLAEHANTHDIAGVFALDEQTLVVELDHPAVDVVDVLALPCASPAPVEYDAFLPDSPQARAALRSTGPYRPVFDGGLRFEPNPAWTPESDLARGQRASVITVSPDEPTPHIDLTVEGEPTSTLLGVDYLVLNPRGPLSEHTARLAIADAITRTAHTIIPPGNDGHQATAPAQAGALPAALSLTLAHPDTPHATAVAVGIVADLVAVGLTIVSRPLSPAESHRAVTGQAGDWDILLDSWFPDWGHDNARAFLLPLCHSAHSPAGTGQRRVDELIDAALAALDDPTRSTSALRAAELHALADAVIVPLAFRAPPAPSGQVAALSALGGLPDLTARTPVAAGPVPSPRRISEVSR</sequence>
<dbReference type="Gene3D" id="3.10.105.10">
    <property type="entry name" value="Dipeptide-binding Protein, Domain 3"/>
    <property type="match status" value="1"/>
</dbReference>
<evidence type="ECO:0000259" key="6">
    <source>
        <dbReference type="Pfam" id="PF00496"/>
    </source>
</evidence>
<evidence type="ECO:0000313" key="8">
    <source>
        <dbReference type="Proteomes" id="UP000199051"/>
    </source>
</evidence>